<gene>
    <name evidence="1" type="ORF">Ssi02_02830</name>
</gene>
<protein>
    <recommendedName>
        <fullName evidence="3">Tubulin like</fullName>
    </recommendedName>
</protein>
<dbReference type="InterPro" id="IPR025904">
    <property type="entry name" value="Tubulin-like"/>
</dbReference>
<organism evidence="1 2">
    <name type="scientific">Sinosporangium siamense</name>
    <dbReference type="NCBI Taxonomy" id="1367973"/>
    <lineage>
        <taxon>Bacteria</taxon>
        <taxon>Bacillati</taxon>
        <taxon>Actinomycetota</taxon>
        <taxon>Actinomycetes</taxon>
        <taxon>Streptosporangiales</taxon>
        <taxon>Streptosporangiaceae</taxon>
        <taxon>Sinosporangium</taxon>
    </lineage>
</organism>
<sequence length="1052" mass="116855">MNIYQPMLFVGLGGTGCNIGAALERRLREELCGPDGTDLMGMLPGRDYLPFQLPACTQFVYADLNDAELARMEEAVVPSAEHRAAGRRTTHLVTELVPHHDTYPEVARSLRVRMPALVGGWLPAPRHEPRVAPLRRGAGQLPTVARAALFETFRNGLAAARDPLRRAISELAKARGELAALGSNKARLDAMDIYVAFSVAGGTGAGIFYDFLHLIGDVVQQEFPPDFKAQIYPLVIMPSAFPEGRGGGRKAVLNAGRGLLDLFRLVDDQNGQAALTDLDGMDDEVLGSLSVRYSDDRDIRLRASTIQTAFLFSSSPGIEREDLHRSVVSLILSLVGTEMTEEDLAAPAGDRMYASFADSFINGSVEREPMAPTGIGRRGVSTGLVASLTVPAEDLADIVASRMLAAAVHELSASPAAGSESNRALIERFLAAANLQPLTNREGIPFSDPAADSPKGADAIQRALGERLRLMQGNVEAMSRQLPQRVRELAGRFDPQRAVEELLSDIDLFRLHRVVAGDPAAADETDRLGVDGLLRRRRETPPAPQGLGMTAPGATPLRGLRRWRWNDAEVQRQVWAQDAWYLWRTRCLWNEAWTAQTPSWQPKIEQLLRRLGECVGAFRNHADQDPVRFRRRVEELYRPRAGVCYLLPPQGKDLRLFYQNTVGRFAERFAGDGMSPNASEGVVVARLLRDDWWKVFAGGRDRGPAVALEAALDQIKPEVTKIFRRRSGDQRPLLPEMADLLAQAAGKTHGKVSAEDLGQFRQDLAALLPGGFSPQGTGALRVLITYPAGAVDADLERYIEGRLNLPRTRGLTPEYRPVGSESITVVLFRTAMGVTEVPELRDVLHQWALALKHERAEDYLQWRQRLGFDYGYLATTPEHREAILHRFLSALWNGQVAVRPGDDPSSPSRVTVRLRASDTTTMTLPLTPFERASSWGSVIRAYEEWVIKDDQLTRREFCEELMEITPEGLETRPSPPHELYNLVVGMAPKQQELLEEMVEDLPPSARAWAEMLLEFWRTTLPRALRHDFVRVARPVRHNLYELEREVRGRGVI</sequence>
<dbReference type="Proteomes" id="UP000606172">
    <property type="component" value="Unassembled WGS sequence"/>
</dbReference>
<dbReference type="AlphaFoldDB" id="A0A919RAI0"/>
<keyword evidence="2" id="KW-1185">Reference proteome</keyword>
<dbReference type="Gene3D" id="3.40.50.1440">
    <property type="entry name" value="Tubulin/FtsZ, GTPase domain"/>
    <property type="match status" value="1"/>
</dbReference>
<evidence type="ECO:0008006" key="3">
    <source>
        <dbReference type="Google" id="ProtNLM"/>
    </source>
</evidence>
<dbReference type="EMBL" id="BOOW01000004">
    <property type="protein sequence ID" value="GII90052.1"/>
    <property type="molecule type" value="Genomic_DNA"/>
</dbReference>
<name>A0A919RAI0_9ACTN</name>
<dbReference type="InterPro" id="IPR036525">
    <property type="entry name" value="Tubulin/FtsZ_GTPase_sf"/>
</dbReference>
<comment type="caution">
    <text evidence="1">The sequence shown here is derived from an EMBL/GenBank/DDBJ whole genome shotgun (WGS) entry which is preliminary data.</text>
</comment>
<dbReference type="RefSeq" id="WP_204020183.1">
    <property type="nucleotide sequence ID" value="NZ_BOOW01000004.1"/>
</dbReference>
<reference evidence="1" key="1">
    <citation type="submission" date="2021-01" db="EMBL/GenBank/DDBJ databases">
        <title>Whole genome shotgun sequence of Sinosporangium siamense NBRC 109515.</title>
        <authorList>
            <person name="Komaki H."/>
            <person name="Tamura T."/>
        </authorList>
    </citation>
    <scope>NUCLEOTIDE SEQUENCE</scope>
    <source>
        <strain evidence="1">NBRC 109515</strain>
    </source>
</reference>
<dbReference type="Pfam" id="PF13809">
    <property type="entry name" value="Tubulin_2"/>
    <property type="match status" value="1"/>
</dbReference>
<accession>A0A919RAI0</accession>
<proteinExistence type="predicted"/>
<evidence type="ECO:0000313" key="1">
    <source>
        <dbReference type="EMBL" id="GII90052.1"/>
    </source>
</evidence>
<evidence type="ECO:0000313" key="2">
    <source>
        <dbReference type="Proteomes" id="UP000606172"/>
    </source>
</evidence>